<proteinExistence type="predicted"/>
<name>A1AN28_PELPD</name>
<accession>A1AN28</accession>
<keyword evidence="2" id="KW-1185">Reference proteome</keyword>
<evidence type="ECO:0000313" key="2">
    <source>
        <dbReference type="Proteomes" id="UP000006732"/>
    </source>
</evidence>
<dbReference type="HOGENOM" id="CLU_2155948_0_0_7"/>
<organism evidence="1 2">
    <name type="scientific">Pelobacter propionicus (strain DSM 2379 / NBRC 103807 / OttBd1)</name>
    <dbReference type="NCBI Taxonomy" id="338966"/>
    <lineage>
        <taxon>Bacteria</taxon>
        <taxon>Pseudomonadati</taxon>
        <taxon>Thermodesulfobacteriota</taxon>
        <taxon>Desulfuromonadia</taxon>
        <taxon>Desulfuromonadales</taxon>
        <taxon>Desulfuromonadaceae</taxon>
        <taxon>Pelobacter</taxon>
    </lineage>
</organism>
<dbReference type="KEGG" id="ppd:Ppro_1124"/>
<reference evidence="1 2" key="1">
    <citation type="submission" date="2006-10" db="EMBL/GenBank/DDBJ databases">
        <title>Complete sequence of chromosome of Pelobacter propionicus DSM 2379.</title>
        <authorList>
            <consortium name="US DOE Joint Genome Institute"/>
            <person name="Copeland A."/>
            <person name="Lucas S."/>
            <person name="Lapidus A."/>
            <person name="Barry K."/>
            <person name="Detter J.C."/>
            <person name="Glavina del Rio T."/>
            <person name="Hammon N."/>
            <person name="Israni S."/>
            <person name="Dalin E."/>
            <person name="Tice H."/>
            <person name="Pitluck S."/>
            <person name="Saunders E."/>
            <person name="Brettin T."/>
            <person name="Bruce D."/>
            <person name="Han C."/>
            <person name="Tapia R."/>
            <person name="Schmutz J."/>
            <person name="Larimer F."/>
            <person name="Land M."/>
            <person name="Hauser L."/>
            <person name="Kyrpides N."/>
            <person name="Kim E."/>
            <person name="Lovley D."/>
            <person name="Richardson P."/>
        </authorList>
    </citation>
    <scope>NUCLEOTIDE SEQUENCE [LARGE SCALE GENOMIC DNA]</scope>
    <source>
        <strain evidence="2">DSM 2379 / NBRC 103807 / OttBd1</strain>
    </source>
</reference>
<dbReference type="EMBL" id="CP000482">
    <property type="protein sequence ID" value="ABK98748.1"/>
    <property type="molecule type" value="Genomic_DNA"/>
</dbReference>
<dbReference type="Proteomes" id="UP000006732">
    <property type="component" value="Chromosome"/>
</dbReference>
<evidence type="ECO:0000313" key="1">
    <source>
        <dbReference type="EMBL" id="ABK98748.1"/>
    </source>
</evidence>
<sequence length="111" mass="11909">MKVRFLKEFSARTTAGGSRTVAAGTVLDLSPDKAGRLVSAGIALNLNAVMDAWREFVVSADRVYQSSPKSPVVWARHKTHLNAAQTAFDTGNMLYAVSELENALSALQSTP</sequence>
<dbReference type="RefSeq" id="WP_011735051.1">
    <property type="nucleotide sequence ID" value="NC_008609.1"/>
</dbReference>
<dbReference type="AlphaFoldDB" id="A1AN28"/>
<protein>
    <submittedName>
        <fullName evidence="1">Uncharacterized protein</fullName>
    </submittedName>
</protein>
<gene>
    <name evidence="1" type="ordered locus">Ppro_1124</name>
</gene>